<keyword evidence="4" id="KW-1185">Reference proteome</keyword>
<accession>A0A0S4KSG9</accession>
<feature type="domain" description="Glycosyl transferase family 1" evidence="2">
    <location>
        <begin position="220"/>
        <end position="363"/>
    </location>
</feature>
<evidence type="ECO:0000259" key="2">
    <source>
        <dbReference type="Pfam" id="PF00534"/>
    </source>
</evidence>
<evidence type="ECO:0000256" key="1">
    <source>
        <dbReference type="ARBA" id="ARBA00022679"/>
    </source>
</evidence>
<proteinExistence type="predicted"/>
<dbReference type="EMBL" id="LN885086">
    <property type="protein sequence ID" value="CUQ67404.1"/>
    <property type="molecule type" value="Genomic_DNA"/>
</dbReference>
<sequence length="439" mass="50511">MGSMLSMIDLKKRLFKFWLVRLLIGEFFLCRGFLRMAGDQYKGISDLCWVYRVSAVAPLKRIAWRTIKSFIEPYRHGENPLKIAFLKSTAAESCKNRFLSKESDWALLYRDFLILKAPAKNEKGVLVLEYTEKFDLFVSLFDLERIMQDYSIVLEPCWAGYCDPSILMFLSDRSDVIVQCPEESDFEFIANLKSNLIPVKLGSSDWIDADLFSPRGAGVGKEYDLIMVANWGRHKNHRYLFKALSKLRHRTISLLLVGMDWGGRTDQDIRHEMAQYDLTHVHVDIKKNIPAFEVAACLEKSKVFLLLSEKEGSNRAIVEALFCNVPVILYENFVGGAKNKVNAQTGILSSFEELHEKIDYMLDHYQNFTPRSWAMAHTGSRNATRILNDVLREAAKRRGEEWTADIVEKVNNPNFSYKRNDALSVEQQAAAITQSYLRQ</sequence>
<dbReference type="InterPro" id="IPR001296">
    <property type="entry name" value="Glyco_trans_1"/>
</dbReference>
<dbReference type="Gene3D" id="3.40.50.2000">
    <property type="entry name" value="Glycogen Phosphorylase B"/>
    <property type="match status" value="1"/>
</dbReference>
<dbReference type="GO" id="GO:0016757">
    <property type="term" value="F:glycosyltransferase activity"/>
    <property type="evidence" value="ECO:0007669"/>
    <property type="project" value="InterPro"/>
</dbReference>
<reference evidence="4" key="1">
    <citation type="submission" date="2015-09" db="EMBL/GenBank/DDBJ databases">
        <authorList>
            <person name="Daims H."/>
        </authorList>
    </citation>
    <scope>NUCLEOTIDE SEQUENCE [LARGE SCALE GENOMIC DNA]</scope>
</reference>
<dbReference type="PANTHER" id="PTHR46401:SF2">
    <property type="entry name" value="GLYCOSYLTRANSFERASE WBBK-RELATED"/>
    <property type="match status" value="1"/>
</dbReference>
<gene>
    <name evidence="3" type="ORF">NITINOP_2432</name>
</gene>
<organism evidence="3 4">
    <name type="scientific">Candidatus Nitrospira inopinata</name>
    <dbReference type="NCBI Taxonomy" id="1715989"/>
    <lineage>
        <taxon>Bacteria</taxon>
        <taxon>Pseudomonadati</taxon>
        <taxon>Nitrospirota</taxon>
        <taxon>Nitrospiria</taxon>
        <taxon>Nitrospirales</taxon>
        <taxon>Nitrospiraceae</taxon>
        <taxon>Nitrospira</taxon>
    </lineage>
</organism>
<name>A0A0S4KSG9_9BACT</name>
<dbReference type="STRING" id="1715989.NITINOP_2432"/>
<keyword evidence="1" id="KW-0808">Transferase</keyword>
<dbReference type="OrthoDB" id="6333486at2"/>
<evidence type="ECO:0000313" key="4">
    <source>
        <dbReference type="Proteomes" id="UP000066284"/>
    </source>
</evidence>
<protein>
    <recommendedName>
        <fullName evidence="2">Glycosyl transferase family 1 domain-containing protein</fullName>
    </recommendedName>
</protein>
<evidence type="ECO:0000313" key="3">
    <source>
        <dbReference type="EMBL" id="CUQ67404.1"/>
    </source>
</evidence>
<dbReference type="Proteomes" id="UP000066284">
    <property type="component" value="Chromosome 1"/>
</dbReference>
<dbReference type="Pfam" id="PF00534">
    <property type="entry name" value="Glycos_transf_1"/>
    <property type="match status" value="1"/>
</dbReference>
<dbReference type="SUPFAM" id="SSF53756">
    <property type="entry name" value="UDP-Glycosyltransferase/glycogen phosphorylase"/>
    <property type="match status" value="1"/>
</dbReference>
<dbReference type="PANTHER" id="PTHR46401">
    <property type="entry name" value="GLYCOSYLTRANSFERASE WBBK-RELATED"/>
    <property type="match status" value="1"/>
</dbReference>
<dbReference type="KEGG" id="nio:NITINOP_2432"/>
<dbReference type="AlphaFoldDB" id="A0A0S4KSG9"/>
<dbReference type="RefSeq" id="WP_158023380.1">
    <property type="nucleotide sequence ID" value="NZ_LN885086.1"/>
</dbReference>